<keyword evidence="7 8" id="KW-0472">Membrane</keyword>
<evidence type="ECO:0000256" key="8">
    <source>
        <dbReference type="SAM" id="Phobius"/>
    </source>
</evidence>
<sequence>MEIRQFPFYFKSTIILFGIILLVYAMASLRGILVPFSFALIIAILLNPLANYFQRKGIGKIFAIIFSMLIAFLVFGGIMYFISSQIIGFSEKLPILKNKLFELLVHFQAWVQTTFGISLARQVQLVNEAFSSSNGLVGQTLGSALTTLLLVFILPVYVFLLLYYKTLILNFIYESFAEKNSGQVADILRQTKSAIQSYMVGLLIEALIVATLNSTALLILGVEYAILLGLLGALLNMLPYIGGIIAIALPVLMATVTKEGYSTQLGIIIAYVAIQFVDNNFLVPKIVSSKVQINALVSILIVLLGGALWGIAGMFLSIPFIAIVKIICDRVEGLRPFGKLLGDEVPTKYGGLLSGRRNTKASLSEEIVKNTK</sequence>
<feature type="transmembrane region" description="Helical" evidence="8">
    <location>
        <begin position="295"/>
        <end position="328"/>
    </location>
</feature>
<feature type="transmembrane region" description="Helical" evidence="8">
    <location>
        <begin position="32"/>
        <end position="49"/>
    </location>
</feature>
<reference evidence="10" key="1">
    <citation type="submission" date="2015-01" db="EMBL/GenBank/DDBJ databases">
        <title>Flavisolibacter sp./LCS9/ whole genome sequencing.</title>
        <authorList>
            <person name="Kim M.K."/>
            <person name="Srinivasan S."/>
            <person name="Lee J.-J."/>
        </authorList>
    </citation>
    <scope>NUCLEOTIDE SEQUENCE [LARGE SCALE GENOMIC DNA]</scope>
    <source>
        <strain evidence="10">LCS9</strain>
    </source>
</reference>
<feature type="transmembrane region" description="Helical" evidence="8">
    <location>
        <begin position="6"/>
        <end position="25"/>
    </location>
</feature>
<dbReference type="PATRIC" id="fig|1492898.3.peg.2336"/>
<evidence type="ECO:0000256" key="5">
    <source>
        <dbReference type="ARBA" id="ARBA00022692"/>
    </source>
</evidence>
<organism evidence="9 10">
    <name type="scientific">Flavisolibacter tropicus</name>
    <dbReference type="NCBI Taxonomy" id="1492898"/>
    <lineage>
        <taxon>Bacteria</taxon>
        <taxon>Pseudomonadati</taxon>
        <taxon>Bacteroidota</taxon>
        <taxon>Chitinophagia</taxon>
        <taxon>Chitinophagales</taxon>
        <taxon>Chitinophagaceae</taxon>
        <taxon>Flavisolibacter</taxon>
    </lineage>
</organism>
<feature type="transmembrane region" description="Helical" evidence="8">
    <location>
        <begin position="265"/>
        <end position="283"/>
    </location>
</feature>
<dbReference type="KEGG" id="fla:SY85_10830"/>
<dbReference type="AlphaFoldDB" id="A0A172TVL0"/>
<dbReference type="RefSeq" id="WP_066404388.1">
    <property type="nucleotide sequence ID" value="NZ_CP011390.1"/>
</dbReference>
<evidence type="ECO:0000256" key="1">
    <source>
        <dbReference type="ARBA" id="ARBA00004651"/>
    </source>
</evidence>
<proteinExistence type="inferred from homology"/>
<evidence type="ECO:0000256" key="3">
    <source>
        <dbReference type="ARBA" id="ARBA00022448"/>
    </source>
</evidence>
<dbReference type="Pfam" id="PF01594">
    <property type="entry name" value="AI-2E_transport"/>
    <property type="match status" value="1"/>
</dbReference>
<evidence type="ECO:0000313" key="10">
    <source>
        <dbReference type="Proteomes" id="UP000077177"/>
    </source>
</evidence>
<comment type="subcellular location">
    <subcellularLocation>
        <location evidence="1">Cell membrane</location>
        <topology evidence="1">Multi-pass membrane protein</topology>
    </subcellularLocation>
</comment>
<dbReference type="GO" id="GO:0005886">
    <property type="term" value="C:plasma membrane"/>
    <property type="evidence" value="ECO:0007669"/>
    <property type="project" value="UniProtKB-SubCell"/>
</dbReference>
<dbReference type="PANTHER" id="PTHR21716">
    <property type="entry name" value="TRANSMEMBRANE PROTEIN"/>
    <property type="match status" value="1"/>
</dbReference>
<comment type="similarity">
    <text evidence="2">Belongs to the autoinducer-2 exporter (AI-2E) (TC 2.A.86) family.</text>
</comment>
<reference evidence="9 10" key="2">
    <citation type="journal article" date="2016" name="Int. J. Syst. Evol. Microbiol.">
        <title>Flavisolibacter tropicus sp. nov., isolated from tropical soil.</title>
        <authorList>
            <person name="Lee J.J."/>
            <person name="Kang M.S."/>
            <person name="Kim G.S."/>
            <person name="Lee C.S."/>
            <person name="Lim S."/>
            <person name="Lee J."/>
            <person name="Roh S.H."/>
            <person name="Kang H."/>
            <person name="Ha J.M."/>
            <person name="Bae S."/>
            <person name="Jung H.Y."/>
            <person name="Kim M.K."/>
        </authorList>
    </citation>
    <scope>NUCLEOTIDE SEQUENCE [LARGE SCALE GENOMIC DNA]</scope>
    <source>
        <strain evidence="9 10">LCS9</strain>
    </source>
</reference>
<feature type="transmembrane region" description="Helical" evidence="8">
    <location>
        <begin position="61"/>
        <end position="82"/>
    </location>
</feature>
<evidence type="ECO:0000256" key="4">
    <source>
        <dbReference type="ARBA" id="ARBA00022475"/>
    </source>
</evidence>
<evidence type="ECO:0000256" key="7">
    <source>
        <dbReference type="ARBA" id="ARBA00023136"/>
    </source>
</evidence>
<protein>
    <submittedName>
        <fullName evidence="9">Permease</fullName>
    </submittedName>
</protein>
<feature type="transmembrane region" description="Helical" evidence="8">
    <location>
        <begin position="198"/>
        <end position="220"/>
    </location>
</feature>
<feature type="transmembrane region" description="Helical" evidence="8">
    <location>
        <begin position="141"/>
        <end position="164"/>
    </location>
</feature>
<dbReference type="InterPro" id="IPR002549">
    <property type="entry name" value="AI-2E-like"/>
</dbReference>
<keyword evidence="5 8" id="KW-0812">Transmembrane</keyword>
<gene>
    <name evidence="9" type="ORF">SY85_10830</name>
</gene>
<keyword evidence="10" id="KW-1185">Reference proteome</keyword>
<keyword evidence="6 8" id="KW-1133">Transmembrane helix</keyword>
<dbReference type="PANTHER" id="PTHR21716:SF53">
    <property type="entry name" value="PERMEASE PERM-RELATED"/>
    <property type="match status" value="1"/>
</dbReference>
<evidence type="ECO:0000313" key="9">
    <source>
        <dbReference type="EMBL" id="ANE50924.1"/>
    </source>
</evidence>
<evidence type="ECO:0000256" key="2">
    <source>
        <dbReference type="ARBA" id="ARBA00009773"/>
    </source>
</evidence>
<name>A0A172TVL0_9BACT</name>
<accession>A0A172TVL0</accession>
<evidence type="ECO:0000256" key="6">
    <source>
        <dbReference type="ARBA" id="ARBA00022989"/>
    </source>
</evidence>
<keyword evidence="3" id="KW-0813">Transport</keyword>
<keyword evidence="4" id="KW-1003">Cell membrane</keyword>
<dbReference type="OrthoDB" id="9793390at2"/>
<dbReference type="EMBL" id="CP011390">
    <property type="protein sequence ID" value="ANE50924.1"/>
    <property type="molecule type" value="Genomic_DNA"/>
</dbReference>
<feature type="transmembrane region" description="Helical" evidence="8">
    <location>
        <begin position="226"/>
        <end position="253"/>
    </location>
</feature>
<dbReference type="Proteomes" id="UP000077177">
    <property type="component" value="Chromosome"/>
</dbReference>